<accession>A0A1I7EJ32</accession>
<gene>
    <name evidence="2" type="ORF">SAMN05192563_102420</name>
</gene>
<name>A0A1I7EJ32_9BURK</name>
<feature type="region of interest" description="Disordered" evidence="1">
    <location>
        <begin position="128"/>
        <end position="263"/>
    </location>
</feature>
<feature type="compositionally biased region" description="Polar residues" evidence="1">
    <location>
        <begin position="213"/>
        <end position="225"/>
    </location>
</feature>
<organism evidence="2 3">
    <name type="scientific">Paraburkholderia aspalathi</name>
    <dbReference type="NCBI Taxonomy" id="1324617"/>
    <lineage>
        <taxon>Bacteria</taxon>
        <taxon>Pseudomonadati</taxon>
        <taxon>Pseudomonadota</taxon>
        <taxon>Betaproteobacteria</taxon>
        <taxon>Burkholderiales</taxon>
        <taxon>Burkholderiaceae</taxon>
        <taxon>Paraburkholderia</taxon>
    </lineage>
</organism>
<feature type="compositionally biased region" description="Polar residues" evidence="1">
    <location>
        <begin position="153"/>
        <end position="163"/>
    </location>
</feature>
<protein>
    <recommendedName>
        <fullName evidence="4">Heat induced stress protein YflT</fullName>
    </recommendedName>
</protein>
<evidence type="ECO:0000256" key="1">
    <source>
        <dbReference type="SAM" id="MobiDB-lite"/>
    </source>
</evidence>
<reference evidence="2 3" key="1">
    <citation type="submission" date="2016-10" db="EMBL/GenBank/DDBJ databases">
        <authorList>
            <person name="de Groot N.N."/>
        </authorList>
    </citation>
    <scope>NUCLEOTIDE SEQUENCE [LARGE SCALE GENOMIC DNA]</scope>
    <source>
        <strain evidence="2 3">LMG 27731</strain>
    </source>
</reference>
<feature type="compositionally biased region" description="Polar residues" evidence="1">
    <location>
        <begin position="190"/>
        <end position="206"/>
    </location>
</feature>
<dbReference type="AlphaFoldDB" id="A0A1I7EJ32"/>
<dbReference type="OrthoDB" id="581516at2"/>
<evidence type="ECO:0000313" key="2">
    <source>
        <dbReference type="EMBL" id="SFU23950.1"/>
    </source>
</evidence>
<evidence type="ECO:0000313" key="3">
    <source>
        <dbReference type="Proteomes" id="UP000198844"/>
    </source>
</evidence>
<dbReference type="RefSeq" id="WP_093642166.1">
    <property type="nucleotide sequence ID" value="NZ_FPBH01000024.1"/>
</dbReference>
<proteinExistence type="predicted"/>
<sequence length="391" mass="42511">MRQVVLGVYDRYADACTAQRALREAGVAQADIATYSMSVDAPVGKGPRVYAPGGGDVGHHKPVFDQLEQLFARLFSRGEYPRVTEDYREFIRRGGTVLSADVSEMQVDLARELMRRAGAADIEERANAWRTGSMQADTSERADDRGSPAAWYPSSQYDPATGQQDGGMLRSRPAAGMAASLDAMDKPGISSGTSPASALPPESTSEAYAAAGTETQRSVFSSTEPNMVGGMQQATTRTEGGGSGPSVDQRQQSGAPDVGLPRTAEGVDADLKSRAAAPLDDSTSAANVQHISRTRLMDDPVTDNPLDGDPYDDEFRKDYEAHYANTGASYDEYRRAYTHGATLGQDERYRGQDWQLIEPGAREHWESHYPESGWERFKAAVRQGWERVTGH</sequence>
<evidence type="ECO:0008006" key="4">
    <source>
        <dbReference type="Google" id="ProtNLM"/>
    </source>
</evidence>
<dbReference type="Proteomes" id="UP000198844">
    <property type="component" value="Unassembled WGS sequence"/>
</dbReference>
<dbReference type="EMBL" id="FPBH01000024">
    <property type="protein sequence ID" value="SFU23950.1"/>
    <property type="molecule type" value="Genomic_DNA"/>
</dbReference>